<evidence type="ECO:0000259" key="2">
    <source>
        <dbReference type="Pfam" id="PF25148"/>
    </source>
</evidence>
<dbReference type="AlphaFoldDB" id="A0A931C7S6"/>
<name>A0A931C7S6_9ACTN</name>
<dbReference type="RefSeq" id="WP_196414736.1">
    <property type="nucleotide sequence ID" value="NZ_JADQTO010000006.1"/>
</dbReference>
<evidence type="ECO:0000313" key="4">
    <source>
        <dbReference type="Proteomes" id="UP000598146"/>
    </source>
</evidence>
<dbReference type="Pfam" id="PF25148">
    <property type="entry name" value="DUF7824"/>
    <property type="match status" value="1"/>
</dbReference>
<protein>
    <recommendedName>
        <fullName evidence="2">DUF7824 domain-containing protein</fullName>
    </recommendedName>
</protein>
<accession>A0A931C7S6</accession>
<dbReference type="InterPro" id="IPR056726">
    <property type="entry name" value="DUF7824"/>
</dbReference>
<feature type="domain" description="DUF7824" evidence="2">
    <location>
        <begin position="559"/>
        <end position="628"/>
    </location>
</feature>
<evidence type="ECO:0000256" key="1">
    <source>
        <dbReference type="SAM" id="MobiDB-lite"/>
    </source>
</evidence>
<dbReference type="Proteomes" id="UP000598146">
    <property type="component" value="Unassembled WGS sequence"/>
</dbReference>
<keyword evidence="4" id="KW-1185">Reference proteome</keyword>
<proteinExistence type="predicted"/>
<dbReference type="EMBL" id="JADQTO010000006">
    <property type="protein sequence ID" value="MBG0562952.1"/>
    <property type="molecule type" value="Genomic_DNA"/>
</dbReference>
<organism evidence="3 4">
    <name type="scientific">Actinoplanes aureus</name>
    <dbReference type="NCBI Taxonomy" id="2792083"/>
    <lineage>
        <taxon>Bacteria</taxon>
        <taxon>Bacillati</taxon>
        <taxon>Actinomycetota</taxon>
        <taxon>Actinomycetes</taxon>
        <taxon>Micromonosporales</taxon>
        <taxon>Micromonosporaceae</taxon>
        <taxon>Actinoplanes</taxon>
    </lineage>
</organism>
<gene>
    <name evidence="3" type="ORF">I4J89_15970</name>
</gene>
<comment type="caution">
    <text evidence="3">The sequence shown here is derived from an EMBL/GenBank/DDBJ whole genome shotgun (WGS) entry which is preliminary data.</text>
</comment>
<reference evidence="3" key="1">
    <citation type="submission" date="2020-11" db="EMBL/GenBank/DDBJ databases">
        <title>Isolation and identification of active actinomycetes.</title>
        <authorList>
            <person name="Sun X."/>
        </authorList>
    </citation>
    <scope>NUCLEOTIDE SEQUENCE</scope>
    <source>
        <strain evidence="3">NEAU-A11</strain>
    </source>
</reference>
<sequence length="897" mass="94574">MSLTWAGLAEPLRRTDSAGLTRLLLDATAEERLAFAAQVEARVRADADAFGSAGCLALAVVACMPTAARAAALLTRRGMREWHLIRPGCFLEIARARRLTWIGELGVRLARRLPERDTWPDDWRFVEALLIEGDAEPPVTGAVVRAWLRSVQDGAVSFRGSPWLDLLLPAVFEIDGVGGELPGASFPSAIAALVAEGRLVRKTVLDATVDRLARPDRPVFLRPFARLHDELAPTALEMTAFVADYARLLPDAPSPIAGLAQRALRAVDDAGLLGVEKLVELSSAVLLRSEKTLVKAQLSWLDRVVRREPERAAEILAVVAVAFGHPAMDVQERALGLIGVHLRRLAPQDAAGLAVAAGELPGVLRDRAAGLFAASASRGALTASGHGVGSAGPQDGPGLRSAGTRPGRPEPQSARTQPGGSEPQGDGAEAEPRPGPWMWVAEMPPPIGTAAELAEELTALAVEKSAVGWERAMAGLVTLHAAGDPDGLSKVLGPVLERCGYDDAWDDIRLLGMAVNAAIGRHRNDGGRSLEPFNVPPDVLTARLAELATWLTGSPVPVLLATPTHVSGSLDAGVLTDRLARLEDEGRDPWPFDFEQALLRVARTDDVAVLARAAALTSPEGKRLAEWLGEGGRPDPTATRFVQLADDDPHDTWSVFDSGPRVHRRVVADLAPPRAGGSLPLLGKSVFTIDRRPTPREDYEAFHYYRPDVLAMVLPQDREAVAAWALPEIAALADQDSREETALPLLADCAGPAGPATTLALAYGLGARHPAGRAAAVDTFLAVTSGSGSLAAAIGTELGDLCGDGTVKLNRVAAALADVHAAGASAAVWQLLRTALPLLLPVAPRGLPDLLELATRVADALGRRGDEIGGLAEVAGRVGGSRLVREAKRLHSTLALG</sequence>
<evidence type="ECO:0000313" key="3">
    <source>
        <dbReference type="EMBL" id="MBG0562952.1"/>
    </source>
</evidence>
<feature type="region of interest" description="Disordered" evidence="1">
    <location>
        <begin position="382"/>
        <end position="437"/>
    </location>
</feature>